<feature type="domain" description="Transposase IS200-like" evidence="1">
    <location>
        <begin position="10"/>
        <end position="148"/>
    </location>
</feature>
<name>A0A5B6TBS9_9BACT</name>
<accession>A0A5B6TBS9</accession>
<dbReference type="InterPro" id="IPR036515">
    <property type="entry name" value="Transposase_17_sf"/>
</dbReference>
<evidence type="ECO:0000259" key="1">
    <source>
        <dbReference type="SMART" id="SM01321"/>
    </source>
</evidence>
<comment type="caution">
    <text evidence="2">The sequence shown here is derived from an EMBL/GenBank/DDBJ whole genome shotgun (WGS) entry which is preliminary data.</text>
</comment>
<dbReference type="GO" id="GO:0004803">
    <property type="term" value="F:transposase activity"/>
    <property type="evidence" value="ECO:0007669"/>
    <property type="project" value="InterPro"/>
</dbReference>
<evidence type="ECO:0000313" key="3">
    <source>
        <dbReference type="Proteomes" id="UP000324133"/>
    </source>
</evidence>
<dbReference type="EMBL" id="VKKY01000002">
    <property type="protein sequence ID" value="KAA3437606.1"/>
    <property type="molecule type" value="Genomic_DNA"/>
</dbReference>
<dbReference type="AlphaFoldDB" id="A0A5B6TBS9"/>
<proteinExistence type="predicted"/>
<sequence>MSRHYRIIDQEKLYFLSFSTVNWVDVFIRPEYKDIVVDSLNYCIQHKGLEVYAWCLMSSHVHMIIGSHGEPLEGIVRDMKKHTAKTILKAITDNPQESRKEWLLWMFERAGRNNPNNQQYQFWQQHNHPIELNSNFLLGQKLDYIHNNPVEAGFVREPQDYLYSSAIDYTGSKGLVKVKLIE</sequence>
<evidence type="ECO:0000313" key="2">
    <source>
        <dbReference type="EMBL" id="KAA3437606.1"/>
    </source>
</evidence>
<organism evidence="2 3">
    <name type="scientific">Rufibacter hautae</name>
    <dbReference type="NCBI Taxonomy" id="2595005"/>
    <lineage>
        <taxon>Bacteria</taxon>
        <taxon>Pseudomonadati</taxon>
        <taxon>Bacteroidota</taxon>
        <taxon>Cytophagia</taxon>
        <taxon>Cytophagales</taxon>
        <taxon>Hymenobacteraceae</taxon>
        <taxon>Rufibacter</taxon>
    </lineage>
</organism>
<dbReference type="NCBIfam" id="NF047646">
    <property type="entry name" value="REP_Tyr_transpos"/>
    <property type="match status" value="1"/>
</dbReference>
<dbReference type="Proteomes" id="UP000324133">
    <property type="component" value="Unassembled WGS sequence"/>
</dbReference>
<gene>
    <name evidence="2" type="ORF">FOA19_09845</name>
</gene>
<dbReference type="PANTHER" id="PTHR36966:SF1">
    <property type="entry name" value="REP-ASSOCIATED TYROSINE TRANSPOSASE"/>
    <property type="match status" value="1"/>
</dbReference>
<dbReference type="SMART" id="SM01321">
    <property type="entry name" value="Y1_Tnp"/>
    <property type="match status" value="1"/>
</dbReference>
<dbReference type="GO" id="GO:0043565">
    <property type="term" value="F:sequence-specific DNA binding"/>
    <property type="evidence" value="ECO:0007669"/>
    <property type="project" value="TreeGrafter"/>
</dbReference>
<dbReference type="InterPro" id="IPR002686">
    <property type="entry name" value="Transposase_17"/>
</dbReference>
<reference evidence="2 3" key="1">
    <citation type="submission" date="2019-07" db="EMBL/GenBank/DDBJ databases">
        <title>Rufibacter sp. nov., isolated from lake sediment.</title>
        <authorList>
            <person name="Qu J.-H."/>
        </authorList>
    </citation>
    <scope>NUCLEOTIDE SEQUENCE [LARGE SCALE GENOMIC DNA]</scope>
    <source>
        <strain evidence="2 3">NBS58-1</strain>
    </source>
</reference>
<dbReference type="Pfam" id="PF01797">
    <property type="entry name" value="Y1_Tnp"/>
    <property type="match status" value="1"/>
</dbReference>
<dbReference type="GO" id="GO:0006313">
    <property type="term" value="P:DNA transposition"/>
    <property type="evidence" value="ECO:0007669"/>
    <property type="project" value="InterPro"/>
</dbReference>
<dbReference type="SUPFAM" id="SSF143422">
    <property type="entry name" value="Transposase IS200-like"/>
    <property type="match status" value="1"/>
</dbReference>
<protein>
    <submittedName>
        <fullName evidence="2">Transposase</fullName>
    </submittedName>
</protein>
<keyword evidence="3" id="KW-1185">Reference proteome</keyword>
<dbReference type="Gene3D" id="3.30.70.1290">
    <property type="entry name" value="Transposase IS200-like"/>
    <property type="match status" value="1"/>
</dbReference>
<dbReference type="RefSeq" id="WP_149090669.1">
    <property type="nucleotide sequence ID" value="NZ_VKKY01000002.1"/>
</dbReference>
<dbReference type="OrthoDB" id="9788881at2"/>
<dbReference type="InterPro" id="IPR052715">
    <property type="entry name" value="RAYT_transposase"/>
</dbReference>
<dbReference type="PANTHER" id="PTHR36966">
    <property type="entry name" value="REP-ASSOCIATED TYROSINE TRANSPOSASE"/>
    <property type="match status" value="1"/>
</dbReference>